<comment type="caution">
    <text evidence="2">The sequence shown here is derived from an EMBL/GenBank/DDBJ whole genome shotgun (WGS) entry which is preliminary data.</text>
</comment>
<name>A0A2N7VVT0_9BURK</name>
<keyword evidence="1" id="KW-1133">Transmembrane helix</keyword>
<feature type="transmembrane region" description="Helical" evidence="1">
    <location>
        <begin position="279"/>
        <end position="297"/>
    </location>
</feature>
<proteinExistence type="predicted"/>
<evidence type="ECO:0000313" key="3">
    <source>
        <dbReference type="Proteomes" id="UP000235616"/>
    </source>
</evidence>
<feature type="transmembrane region" description="Helical" evidence="1">
    <location>
        <begin position="141"/>
        <end position="163"/>
    </location>
</feature>
<dbReference type="EMBL" id="PNYA01000006">
    <property type="protein sequence ID" value="PMS21252.1"/>
    <property type="molecule type" value="Genomic_DNA"/>
</dbReference>
<accession>A0A2N7VVT0</accession>
<feature type="transmembrane region" description="Helical" evidence="1">
    <location>
        <begin position="346"/>
        <end position="373"/>
    </location>
</feature>
<keyword evidence="3" id="KW-1185">Reference proteome</keyword>
<feature type="transmembrane region" description="Helical" evidence="1">
    <location>
        <begin position="187"/>
        <end position="208"/>
    </location>
</feature>
<protein>
    <submittedName>
        <fullName evidence="2">Uncharacterized protein</fullName>
    </submittedName>
</protein>
<keyword evidence="1" id="KW-0472">Membrane</keyword>
<evidence type="ECO:0000313" key="2">
    <source>
        <dbReference type="EMBL" id="PMS21252.1"/>
    </source>
</evidence>
<feature type="transmembrane region" description="Helical" evidence="1">
    <location>
        <begin position="220"/>
        <end position="236"/>
    </location>
</feature>
<organism evidence="2 3">
    <name type="scientific">Trinickia dabaoshanensis</name>
    <dbReference type="NCBI Taxonomy" id="564714"/>
    <lineage>
        <taxon>Bacteria</taxon>
        <taxon>Pseudomonadati</taxon>
        <taxon>Pseudomonadota</taxon>
        <taxon>Betaproteobacteria</taxon>
        <taxon>Burkholderiales</taxon>
        <taxon>Burkholderiaceae</taxon>
        <taxon>Trinickia</taxon>
    </lineage>
</organism>
<feature type="transmembrane region" description="Helical" evidence="1">
    <location>
        <begin position="46"/>
        <end position="64"/>
    </location>
</feature>
<feature type="transmembrane region" description="Helical" evidence="1">
    <location>
        <begin position="109"/>
        <end position="129"/>
    </location>
</feature>
<gene>
    <name evidence="2" type="ORF">C0Z18_08805</name>
</gene>
<reference evidence="2 3" key="1">
    <citation type="submission" date="2018-01" db="EMBL/GenBank/DDBJ databases">
        <title>Whole genome analyses suggest that Burkholderia sensu lato contains two further novel genera in the rhizoxinica-symbiotica group Mycetohabitans gen. nov., and Trinickia gen. nov.: implications for the evolution of diazotrophy and nodulation in the Burkholderiaceae.</title>
        <authorList>
            <person name="Estrada-de los Santos P."/>
            <person name="Palmer M."/>
            <person name="Chavez-Ramirez B."/>
            <person name="Beukes C."/>
            <person name="Steenkamp E.T."/>
            <person name="Hirsch A.M."/>
            <person name="Manyaka P."/>
            <person name="Maluk M."/>
            <person name="Lafos M."/>
            <person name="Crook M."/>
            <person name="Gross E."/>
            <person name="Simon M.F."/>
            <person name="Bueno dos Reis Junior F."/>
            <person name="Poole P.S."/>
            <person name="Venter S.N."/>
            <person name="James E.K."/>
        </authorList>
    </citation>
    <scope>NUCLEOTIDE SEQUENCE [LARGE SCALE GENOMIC DNA]</scope>
    <source>
        <strain evidence="2 3">GIMN1.004</strain>
    </source>
</reference>
<dbReference type="Proteomes" id="UP000235616">
    <property type="component" value="Unassembled WGS sequence"/>
</dbReference>
<keyword evidence="1" id="KW-0812">Transmembrane</keyword>
<sequence>MGRQASGETSDAGASKEKWLDRLESTISFGLVLNLFLMRPAALGQSFTWLAMVASVTLVGAYILSSWKRRAPTQPGLRFEMAILFFLVLAYWLYEGPVSLMFNRSNLGFAAKELLTTIAILVPYGIFLLSTRTNQIFFRQFCTVVSLLGFSTLVTTLLTLLLGSRDPLFLFTLNVKGYSADTIDQTAAVGAVYFPLSMLYTDFVAGAVTLDRYCGFFREAGIYQAIACFCLIYEFFTRRSKLVMLGLIAGSILTFSSLGIVLLASALGLIFILASRRFLALRVMATVIALGSVYPMAMYTPYIGLKDKSATHGSSLSDRSQAISTGLERAGENPFGYGVYSSQSSNIGICLLSSIGGIGIFGFACQAMALSGWRPGTRSNWRKVVACAPILVTALVSEPIAGEPAAYIFVMAYLPIVRREARALTRYDKLASSGGMNDLGMAVPAGRALARTHAAARNS</sequence>
<evidence type="ECO:0000256" key="1">
    <source>
        <dbReference type="SAM" id="Phobius"/>
    </source>
</evidence>
<feature type="transmembrane region" description="Helical" evidence="1">
    <location>
        <begin position="76"/>
        <end position="94"/>
    </location>
</feature>
<dbReference type="AlphaFoldDB" id="A0A2N7VVT0"/>
<feature type="transmembrane region" description="Helical" evidence="1">
    <location>
        <begin position="242"/>
        <end position="272"/>
    </location>
</feature>